<dbReference type="EMBL" id="GL945430">
    <property type="protein sequence ID" value="EGO28166.1"/>
    <property type="molecule type" value="Genomic_DNA"/>
</dbReference>
<dbReference type="Proteomes" id="UP000008064">
    <property type="component" value="Unassembled WGS sequence"/>
</dbReference>
<gene>
    <name evidence="2" type="ORF">SERLADRAFT_434021</name>
</gene>
<accession>F8NLB8</accession>
<dbReference type="GeneID" id="18814285"/>
<dbReference type="RefSeq" id="XP_007314365.1">
    <property type="nucleotide sequence ID" value="XM_007314303.1"/>
</dbReference>
<sequence>MTESAIYKAYHAKIAGQNLLQCAVQKFAWKVMELSMTKAFYRKTLGGSRKALTSSVTEVKYLQEYMIQKGLSLETPDFHPAPIKLATVVYVSAYSDNTPSDDGLETDTGNESDFFSDRSAD</sequence>
<proteinExistence type="predicted"/>
<organism>
    <name type="scientific">Serpula lacrymans var. lacrymans (strain S7.9)</name>
    <name type="common">Dry rot fungus</name>
    <dbReference type="NCBI Taxonomy" id="578457"/>
    <lineage>
        <taxon>Eukaryota</taxon>
        <taxon>Fungi</taxon>
        <taxon>Dikarya</taxon>
        <taxon>Basidiomycota</taxon>
        <taxon>Agaricomycotina</taxon>
        <taxon>Agaricomycetes</taxon>
        <taxon>Agaricomycetidae</taxon>
        <taxon>Boletales</taxon>
        <taxon>Coniophorineae</taxon>
        <taxon>Serpulaceae</taxon>
        <taxon>Serpula</taxon>
    </lineage>
</organism>
<evidence type="ECO:0000256" key="1">
    <source>
        <dbReference type="SAM" id="MobiDB-lite"/>
    </source>
</evidence>
<dbReference type="AlphaFoldDB" id="F8NLB8"/>
<evidence type="ECO:0000313" key="2">
    <source>
        <dbReference type="EMBL" id="EGO28166.1"/>
    </source>
</evidence>
<feature type="region of interest" description="Disordered" evidence="1">
    <location>
        <begin position="97"/>
        <end position="121"/>
    </location>
</feature>
<reference evidence="2" key="1">
    <citation type="submission" date="2011-04" db="EMBL/GenBank/DDBJ databases">
        <title>Evolution of plant cell wall degrading machinery underlies the functional diversity of forest fungi.</title>
        <authorList>
            <consortium name="US DOE Joint Genome Institute (JGI-PGF)"/>
            <person name="Eastwood D.C."/>
            <person name="Floudas D."/>
            <person name="Binder M."/>
            <person name="Majcherczyk A."/>
            <person name="Schneider P."/>
            <person name="Aerts A."/>
            <person name="Asiegbu F.O."/>
            <person name="Baker S.E."/>
            <person name="Barry K."/>
            <person name="Bendiksby M."/>
            <person name="Blumentritt M."/>
            <person name="Coutinho P.M."/>
            <person name="Cullen D."/>
            <person name="Cullen D."/>
            <person name="Gathman A."/>
            <person name="Goodell B."/>
            <person name="Henrissat B."/>
            <person name="Ihrmark K."/>
            <person name="Kauserud H."/>
            <person name="Kohler A."/>
            <person name="LaButti K."/>
            <person name="Lapidus A."/>
            <person name="Lavin J.L."/>
            <person name="Lee Y.-H."/>
            <person name="Lindquist E."/>
            <person name="Lilly W."/>
            <person name="Lucas S."/>
            <person name="Morin E."/>
            <person name="Murat C."/>
            <person name="Oguiza J.A."/>
            <person name="Park J."/>
            <person name="Pisabarro A.G."/>
            <person name="Riley R."/>
            <person name="Rosling A."/>
            <person name="Salamov A."/>
            <person name="Schmidt O."/>
            <person name="Schmutz J."/>
            <person name="Skrede I."/>
            <person name="Stenlid J."/>
            <person name="Wiebenga A."/>
            <person name="Xie X."/>
            <person name="Kues U."/>
            <person name="Hibbett D.S."/>
            <person name="Hoffmeister D."/>
            <person name="Hogberg N."/>
            <person name="Martin F."/>
            <person name="Grigoriev I.V."/>
            <person name="Watkinson S.C."/>
        </authorList>
    </citation>
    <scope>NUCLEOTIDE SEQUENCE</scope>
    <source>
        <strain evidence="2">S7.9</strain>
    </source>
</reference>
<protein>
    <submittedName>
        <fullName evidence="2">Uncharacterized protein</fullName>
    </submittedName>
</protein>
<dbReference type="HOGENOM" id="CLU_2039481_0_0_1"/>
<dbReference type="KEGG" id="sla:SERLADRAFT_434021"/>
<name>F8NLB8_SERL9</name>